<name>A0A553P6V4_TIGCA</name>
<sequence length="430" mass="47711">MASNPVLAASPPDHQSSLDGSTDWPDYEPLPDFIFSPCAMDTNNVFESIGQSDITKDSISPCDDVPVPIKRGPLALGANPKALKGPSPVKAVRGESVTVKDEELLVPKAQIRGDDLYEPLLTIDKSDLLKPKVGEANDEDISQDLLTPFMANTMEDSNDESLNKGAILSEADPSVLNDMKRDLLTTAVAEGAVNSAELLEPPTPMSNFLNSSPIKKLLDAQERAILDGKDVVMDFNEDQTTDSQNSIDIPSDLVFPPGENHNCKLVTARKSPPNKNTPEESDEDNEVFHDDSDDEDFVPRKPRGRGRPRRTRKRTHGDSSSSRSKESKKRKLYECAPFKDPVKEKKRLDAINAKQNRDRKKREKMALVKQMDLIRKENEAIKEREQQMTRRALKAEKTCEALVKLLVRNNLGHLVNINGQSLVSKVLTPT</sequence>
<evidence type="ECO:0000313" key="4">
    <source>
        <dbReference type="Proteomes" id="UP000318571"/>
    </source>
</evidence>
<feature type="region of interest" description="Disordered" evidence="2">
    <location>
        <begin position="236"/>
        <end position="339"/>
    </location>
</feature>
<evidence type="ECO:0000313" key="3">
    <source>
        <dbReference type="EMBL" id="TRY73416.1"/>
    </source>
</evidence>
<proteinExistence type="predicted"/>
<keyword evidence="1" id="KW-0175">Coiled coil</keyword>
<dbReference type="CDD" id="cd14686">
    <property type="entry name" value="bZIP"/>
    <property type="match status" value="1"/>
</dbReference>
<accession>A0A553P6V4</accession>
<feature type="region of interest" description="Disordered" evidence="2">
    <location>
        <begin position="1"/>
        <end position="25"/>
    </location>
</feature>
<feature type="compositionally biased region" description="Acidic residues" evidence="2">
    <location>
        <begin position="279"/>
        <end position="296"/>
    </location>
</feature>
<comment type="caution">
    <text evidence="3">The sequence shown here is derived from an EMBL/GenBank/DDBJ whole genome shotgun (WGS) entry which is preliminary data.</text>
</comment>
<dbReference type="AlphaFoldDB" id="A0A553P6V4"/>
<feature type="compositionally biased region" description="Basic residues" evidence="2">
    <location>
        <begin position="300"/>
        <end position="315"/>
    </location>
</feature>
<protein>
    <recommendedName>
        <fullName evidence="5">BZIP domain-containing protein</fullName>
    </recommendedName>
</protein>
<reference evidence="3 4" key="1">
    <citation type="journal article" date="2018" name="Nat. Ecol. Evol.">
        <title>Genomic signatures of mitonuclear coevolution across populations of Tigriopus californicus.</title>
        <authorList>
            <person name="Barreto F.S."/>
            <person name="Watson E.T."/>
            <person name="Lima T.G."/>
            <person name="Willett C.S."/>
            <person name="Edmands S."/>
            <person name="Li W."/>
            <person name="Burton R.S."/>
        </authorList>
    </citation>
    <scope>NUCLEOTIDE SEQUENCE [LARGE SCALE GENOMIC DNA]</scope>
    <source>
        <strain evidence="3 4">San Diego</strain>
    </source>
</reference>
<evidence type="ECO:0008006" key="5">
    <source>
        <dbReference type="Google" id="ProtNLM"/>
    </source>
</evidence>
<organism evidence="3 4">
    <name type="scientific">Tigriopus californicus</name>
    <name type="common">Marine copepod</name>
    <dbReference type="NCBI Taxonomy" id="6832"/>
    <lineage>
        <taxon>Eukaryota</taxon>
        <taxon>Metazoa</taxon>
        <taxon>Ecdysozoa</taxon>
        <taxon>Arthropoda</taxon>
        <taxon>Crustacea</taxon>
        <taxon>Multicrustacea</taxon>
        <taxon>Hexanauplia</taxon>
        <taxon>Copepoda</taxon>
        <taxon>Harpacticoida</taxon>
        <taxon>Harpacticidae</taxon>
        <taxon>Tigriopus</taxon>
    </lineage>
</organism>
<feature type="coiled-coil region" evidence="1">
    <location>
        <begin position="343"/>
        <end position="398"/>
    </location>
</feature>
<feature type="region of interest" description="Disordered" evidence="2">
    <location>
        <begin position="71"/>
        <end position="90"/>
    </location>
</feature>
<gene>
    <name evidence="3" type="ORF">TCAL_14651</name>
</gene>
<dbReference type="EMBL" id="VCGU01000007">
    <property type="protein sequence ID" value="TRY73416.1"/>
    <property type="molecule type" value="Genomic_DNA"/>
</dbReference>
<evidence type="ECO:0000256" key="1">
    <source>
        <dbReference type="SAM" id="Coils"/>
    </source>
</evidence>
<evidence type="ECO:0000256" key="2">
    <source>
        <dbReference type="SAM" id="MobiDB-lite"/>
    </source>
</evidence>
<keyword evidence="4" id="KW-1185">Reference proteome</keyword>
<dbReference type="Proteomes" id="UP000318571">
    <property type="component" value="Chromosome 3"/>
</dbReference>